<dbReference type="Gene3D" id="1.10.4060.10">
    <property type="entry name" value="BPP1347 like domain"/>
    <property type="match status" value="1"/>
</dbReference>
<dbReference type="SMART" id="SM00464">
    <property type="entry name" value="LON"/>
    <property type="match status" value="1"/>
</dbReference>
<reference evidence="2 3" key="1">
    <citation type="submission" date="2018-04" db="EMBL/GenBank/DDBJ databases">
        <title>Genomic Encyclopedia of Type Strains, Phase IV (KMG-IV): sequencing the most valuable type-strain genomes for metagenomic binning, comparative biology and taxonomic classification.</title>
        <authorList>
            <person name="Goeker M."/>
        </authorList>
    </citation>
    <scope>NUCLEOTIDE SEQUENCE [LARGE SCALE GENOMIC DNA]</scope>
    <source>
        <strain evidence="2 3">DSM 10065</strain>
    </source>
</reference>
<dbReference type="AlphaFoldDB" id="A0A2U1CHF4"/>
<dbReference type="Pfam" id="PF02190">
    <property type="entry name" value="LON_substr_bdg"/>
    <property type="match status" value="1"/>
</dbReference>
<evidence type="ECO:0000259" key="1">
    <source>
        <dbReference type="SMART" id="SM00464"/>
    </source>
</evidence>
<accession>A0A2U1CHF4</accession>
<dbReference type="Proteomes" id="UP000246145">
    <property type="component" value="Unassembled WGS sequence"/>
</dbReference>
<evidence type="ECO:0000313" key="3">
    <source>
        <dbReference type="Proteomes" id="UP000246145"/>
    </source>
</evidence>
<organism evidence="2 3">
    <name type="scientific">Pusillimonas noertemannii</name>
    <dbReference type="NCBI Taxonomy" id="305977"/>
    <lineage>
        <taxon>Bacteria</taxon>
        <taxon>Pseudomonadati</taxon>
        <taxon>Pseudomonadota</taxon>
        <taxon>Betaproteobacteria</taxon>
        <taxon>Burkholderiales</taxon>
        <taxon>Alcaligenaceae</taxon>
        <taxon>Pusillimonas</taxon>
    </lineage>
</organism>
<dbReference type="Gene3D" id="2.30.130.40">
    <property type="entry name" value="LON domain-like"/>
    <property type="match status" value="1"/>
</dbReference>
<dbReference type="STRING" id="1231391.GCA_000308195_03113"/>
<dbReference type="PANTHER" id="PTHR46732:SF8">
    <property type="entry name" value="ATP-DEPENDENT PROTEASE LA (LON) DOMAIN PROTEIN"/>
    <property type="match status" value="1"/>
</dbReference>
<dbReference type="EMBL" id="QEKO01000010">
    <property type="protein sequence ID" value="PVY60333.1"/>
    <property type="molecule type" value="Genomic_DNA"/>
</dbReference>
<protein>
    <recommendedName>
        <fullName evidence="1">Lon N-terminal domain-containing protein</fullName>
    </recommendedName>
</protein>
<dbReference type="InterPro" id="IPR015947">
    <property type="entry name" value="PUA-like_sf"/>
</dbReference>
<dbReference type="SUPFAM" id="SSF88697">
    <property type="entry name" value="PUA domain-like"/>
    <property type="match status" value="1"/>
</dbReference>
<gene>
    <name evidence="2" type="ORF">C7440_3769</name>
</gene>
<dbReference type="RefSeq" id="WP_116519527.1">
    <property type="nucleotide sequence ID" value="NZ_JACCEX010000006.1"/>
</dbReference>
<dbReference type="OrthoDB" id="8558970at2"/>
<sequence length="208" mass="23022">MDEIPLFPLGRALFPDGVLHLRIFEIRYLDMIRRCIAEGSEFGVVGLLEGREVRSPQGVETLASAGTMARIDAWHAPMPTLLHVRCVGTAPFELLSSRQEKYGLWVGRTALLAADAPATLPAALQPSADALGRLIANMQKEEIPAAAMPLAPPFRLDECGWVADRWAELLPLTALQRQNLLKMRDPAQRLERVQDYIRLHGLLGPQDS</sequence>
<evidence type="ECO:0000313" key="2">
    <source>
        <dbReference type="EMBL" id="PVY60333.1"/>
    </source>
</evidence>
<proteinExistence type="predicted"/>
<feature type="domain" description="Lon N-terminal" evidence="1">
    <location>
        <begin position="3"/>
        <end position="199"/>
    </location>
</feature>
<keyword evidence="3" id="KW-1185">Reference proteome</keyword>
<name>A0A2U1CHF4_9BURK</name>
<dbReference type="InterPro" id="IPR046336">
    <property type="entry name" value="Lon_prtase_N_sf"/>
</dbReference>
<dbReference type="PANTHER" id="PTHR46732">
    <property type="entry name" value="ATP-DEPENDENT PROTEASE LA (LON) DOMAIN PROTEIN"/>
    <property type="match status" value="1"/>
</dbReference>
<dbReference type="InterPro" id="IPR003111">
    <property type="entry name" value="Lon_prtase_N"/>
</dbReference>
<comment type="caution">
    <text evidence="2">The sequence shown here is derived from an EMBL/GenBank/DDBJ whole genome shotgun (WGS) entry which is preliminary data.</text>
</comment>